<dbReference type="AlphaFoldDB" id="A0A9X3XBL5"/>
<feature type="domain" description="Ricin B lectin" evidence="3">
    <location>
        <begin position="215"/>
        <end position="352"/>
    </location>
</feature>
<reference evidence="5 6" key="1">
    <citation type="submission" date="2021-04" db="EMBL/GenBank/DDBJ databases">
        <title>Genome analysis of Polyangium sp.</title>
        <authorList>
            <person name="Li Y."/>
            <person name="Wang J."/>
        </authorList>
    </citation>
    <scope>NUCLEOTIDE SEQUENCE [LARGE SCALE GENOMIC DNA]</scope>
    <source>
        <strain evidence="5 6">SDU14</strain>
    </source>
</reference>
<feature type="domain" description="Aerolysin-like C-terminal" evidence="4">
    <location>
        <begin position="378"/>
        <end position="702"/>
    </location>
</feature>
<dbReference type="PRINTS" id="PR00754">
    <property type="entry name" value="AEROLYSIN"/>
</dbReference>
<dbReference type="Gene3D" id="3.30.412.10">
    <property type="entry name" value="Proaerolysin, chain A, domain 2"/>
    <property type="match status" value="1"/>
</dbReference>
<dbReference type="Pfam" id="PF01117">
    <property type="entry name" value="Aerolysin"/>
    <property type="match status" value="1"/>
</dbReference>
<keyword evidence="6" id="KW-1185">Reference proteome</keyword>
<dbReference type="CDD" id="cd00161">
    <property type="entry name" value="beta-trefoil_Ricin-like"/>
    <property type="match status" value="3"/>
</dbReference>
<organism evidence="5 6">
    <name type="scientific">Polyangium jinanense</name>
    <dbReference type="NCBI Taxonomy" id="2829994"/>
    <lineage>
        <taxon>Bacteria</taxon>
        <taxon>Pseudomonadati</taxon>
        <taxon>Myxococcota</taxon>
        <taxon>Polyangia</taxon>
        <taxon>Polyangiales</taxon>
        <taxon>Polyangiaceae</taxon>
        <taxon>Polyangium</taxon>
    </lineage>
</organism>
<dbReference type="GO" id="GO:0005576">
    <property type="term" value="C:extracellular region"/>
    <property type="evidence" value="ECO:0007669"/>
    <property type="project" value="InterPro"/>
</dbReference>
<comment type="similarity">
    <text evidence="1">Belongs to the aerolysin family.</text>
</comment>
<evidence type="ECO:0000256" key="1">
    <source>
        <dbReference type="ARBA" id="ARBA00009831"/>
    </source>
</evidence>
<evidence type="ECO:0000259" key="3">
    <source>
        <dbReference type="SMART" id="SM00458"/>
    </source>
</evidence>
<dbReference type="Pfam" id="PF14200">
    <property type="entry name" value="RicinB_lectin_2"/>
    <property type="match status" value="2"/>
</dbReference>
<dbReference type="Gene3D" id="2.170.15.10">
    <property type="entry name" value="Proaerolysin, chain A, domain 3"/>
    <property type="match status" value="1"/>
</dbReference>
<dbReference type="PROSITE" id="PS50231">
    <property type="entry name" value="RICIN_B_LECTIN"/>
    <property type="match status" value="2"/>
</dbReference>
<evidence type="ECO:0000256" key="2">
    <source>
        <dbReference type="ARBA" id="ARBA00023157"/>
    </source>
</evidence>
<dbReference type="SMART" id="SM00999">
    <property type="entry name" value="Aerolysin"/>
    <property type="match status" value="1"/>
</dbReference>
<dbReference type="PANTHER" id="PTHR39244">
    <property type="entry name" value="NATTERIN-4"/>
    <property type="match status" value="1"/>
</dbReference>
<dbReference type="SMART" id="SM00458">
    <property type="entry name" value="RICIN"/>
    <property type="match status" value="2"/>
</dbReference>
<dbReference type="Gene3D" id="2.80.10.50">
    <property type="match status" value="2"/>
</dbReference>
<evidence type="ECO:0000313" key="5">
    <source>
        <dbReference type="EMBL" id="MDC3985046.1"/>
    </source>
</evidence>
<dbReference type="SUPFAM" id="SSF50370">
    <property type="entry name" value="Ricin B-like lectins"/>
    <property type="match status" value="2"/>
</dbReference>
<proteinExistence type="inferred from homology"/>
<accession>A0A9X3XBL5</accession>
<dbReference type="RefSeq" id="WP_272459131.1">
    <property type="nucleotide sequence ID" value="NZ_JAGTJJ010000025.1"/>
</dbReference>
<dbReference type="Proteomes" id="UP001151081">
    <property type="component" value="Unassembled WGS sequence"/>
</dbReference>
<dbReference type="EMBL" id="JAGTJJ010000025">
    <property type="protein sequence ID" value="MDC3985046.1"/>
    <property type="molecule type" value="Genomic_DNA"/>
</dbReference>
<gene>
    <name evidence="5" type="ORF">KEG57_31490</name>
</gene>
<dbReference type="InterPro" id="IPR053237">
    <property type="entry name" value="Natterin_C"/>
</dbReference>
<comment type="caution">
    <text evidence="5">The sequence shown here is derived from an EMBL/GenBank/DDBJ whole genome shotgun (WGS) entry which is preliminary data.</text>
</comment>
<evidence type="ECO:0000313" key="6">
    <source>
        <dbReference type="Proteomes" id="UP001151081"/>
    </source>
</evidence>
<name>A0A9X3XBL5_9BACT</name>
<sequence length="705" mass="75674">MKLSPSTVLASSAPKASAPLAIEMALPRRTRQRMLGSLVALASAFVLTGCVVESDHDLGENEDIESTEQGLSASTSASAPILAKHSNMCLDAWNANTNDGGEVRQGNCNGGTNQKLRLVPVGDSYYNVVFEHSGKCLDVPHGYTSDGTGIQQHACNGGENQKFKVVDNYDGYHWLVAKHSGKCVDVGGGSMDNGAGIYQYSCHNGDNQKFKLQGRRFYNIKPVNSGLCFDVNGASLASGATIMQGNCHGGDNQRFELYAKSNGYYTIVNKNSGKCVDVYYASTADGADVKQSECNGGDNQLFQAVDLGSKKYNLVAKHSGKCLDVWLASTANAAPIKQSACNGGENQQFTLDELEVPEGTPSTHPVIDSYSGEEYAYEDLATLKHAVAHDPTITYNLAMLAHMLGFAWAGGTQGTAVGQGFDVSPSGDGYVLQARYNPSDPYAGGYRSNERLKITLSDFGTTLNPATFVYGPVEITGTDQITSGNVTLVNETDEVTSIGKELEYKLTTTTSHSADVSFTESFSLAIENEAKIPFLGESSVKTEFGFESSQAYNEGTSEEETVTLTDVFAAPVPPHSSVLITLMVNRTKSQISYTASAGVTFTVSFTGFLRTSDNARSDHPTDRPTITATFGNKAAGKSGFEDILDQYDHRQIEGYSSWDWNWATTTYGAAMRDVMRFNRGSIGTTTSGKFKQVRGISTYITATPL</sequence>
<feature type="domain" description="Ricin B lectin" evidence="3">
    <location>
        <begin position="75"/>
        <end position="213"/>
    </location>
</feature>
<dbReference type="InterPro" id="IPR035992">
    <property type="entry name" value="Ricin_B-like_lectins"/>
</dbReference>
<keyword evidence="2" id="KW-1015">Disulfide bond</keyword>
<dbReference type="InterPro" id="IPR055267">
    <property type="entry name" value="Aerolysin-like_C"/>
</dbReference>
<protein>
    <submittedName>
        <fullName evidence="5">RICIN domain-containing protein</fullName>
    </submittedName>
</protein>
<evidence type="ECO:0000259" key="4">
    <source>
        <dbReference type="SMART" id="SM00999"/>
    </source>
</evidence>
<dbReference type="InterPro" id="IPR000772">
    <property type="entry name" value="Ricin_B_lectin"/>
</dbReference>
<dbReference type="SUPFAM" id="SSF56973">
    <property type="entry name" value="Aerolisin/ETX pore-forming domain"/>
    <property type="match status" value="1"/>
</dbReference>
<dbReference type="InterPro" id="IPR005830">
    <property type="entry name" value="Aerolysn"/>
</dbReference>
<dbReference type="PANTHER" id="PTHR39244:SF5">
    <property type="entry name" value="NATTERIN-3-LIKE"/>
    <property type="match status" value="1"/>
</dbReference>